<dbReference type="SUPFAM" id="SSF143744">
    <property type="entry name" value="GlcG-like"/>
    <property type="match status" value="1"/>
</dbReference>
<dbReference type="PANTHER" id="PTHR34309:SF10">
    <property type="entry name" value="SLR1406 PROTEIN"/>
    <property type="match status" value="1"/>
</dbReference>
<keyword evidence="1" id="KW-0732">Signal</keyword>
<feature type="chain" id="PRO_5042850924" evidence="1">
    <location>
        <begin position="23"/>
        <end position="153"/>
    </location>
</feature>
<protein>
    <submittedName>
        <fullName evidence="2">Heme-binding protein</fullName>
    </submittedName>
</protein>
<dbReference type="AlphaFoldDB" id="A0AAP2G0S2"/>
<dbReference type="InterPro" id="IPR038084">
    <property type="entry name" value="PduO/GlcC-like_sf"/>
</dbReference>
<evidence type="ECO:0000256" key="1">
    <source>
        <dbReference type="SAM" id="SignalP"/>
    </source>
</evidence>
<dbReference type="PANTHER" id="PTHR34309">
    <property type="entry name" value="SLR1406 PROTEIN"/>
    <property type="match status" value="1"/>
</dbReference>
<dbReference type="Proteomes" id="UP001319104">
    <property type="component" value="Unassembled WGS sequence"/>
</dbReference>
<dbReference type="Pfam" id="PF03928">
    <property type="entry name" value="HbpS-like"/>
    <property type="match status" value="1"/>
</dbReference>
<dbReference type="Gene3D" id="3.30.450.150">
    <property type="entry name" value="Haem-degrading domain"/>
    <property type="match status" value="1"/>
</dbReference>
<name>A0AAP2G0S2_9BACT</name>
<evidence type="ECO:0000313" key="2">
    <source>
        <dbReference type="EMBL" id="MBS9523354.1"/>
    </source>
</evidence>
<dbReference type="InterPro" id="IPR052517">
    <property type="entry name" value="GlcG_carb_metab_protein"/>
</dbReference>
<proteinExistence type="predicted"/>
<dbReference type="RefSeq" id="WP_213944251.1">
    <property type="nucleotide sequence ID" value="NZ_JAHCMY010000002.1"/>
</dbReference>
<sequence length="153" mass="16389">MNIKKRLLIALFFFSITNLALSQTRALDLEAAQKISDAAEERARQDNWNVVIAILDEGGHLLALRRMDGTQVGSVEVAIAKAKTSVYFKRSTKVFEDGAKSGNSHLMSLPNVVAVEGGLPIKDGDRVIGAIGISGVTSEQDGIIAEAALKAWP</sequence>
<accession>A0AAP2G0S2</accession>
<gene>
    <name evidence="2" type="ORF">KI659_04910</name>
</gene>
<dbReference type="InterPro" id="IPR005624">
    <property type="entry name" value="PduO/GlcC-like"/>
</dbReference>
<comment type="caution">
    <text evidence="2">The sequence shown here is derived from an EMBL/GenBank/DDBJ whole genome shotgun (WGS) entry which is preliminary data.</text>
</comment>
<reference evidence="2 3" key="1">
    <citation type="submission" date="2021-05" db="EMBL/GenBank/DDBJ databases">
        <authorList>
            <person name="Zhang Z.D."/>
            <person name="Osman G."/>
        </authorList>
    </citation>
    <scope>NUCLEOTIDE SEQUENCE [LARGE SCALE GENOMIC DNA]</scope>
    <source>
        <strain evidence="2 3">KCTC 32217</strain>
    </source>
</reference>
<evidence type="ECO:0000313" key="3">
    <source>
        <dbReference type="Proteomes" id="UP001319104"/>
    </source>
</evidence>
<keyword evidence="3" id="KW-1185">Reference proteome</keyword>
<feature type="signal peptide" evidence="1">
    <location>
        <begin position="1"/>
        <end position="22"/>
    </location>
</feature>
<dbReference type="EMBL" id="JAHCMY010000002">
    <property type="protein sequence ID" value="MBS9523354.1"/>
    <property type="molecule type" value="Genomic_DNA"/>
</dbReference>
<organism evidence="2 3">
    <name type="scientific">Litoribacter ruber</name>
    <dbReference type="NCBI Taxonomy" id="702568"/>
    <lineage>
        <taxon>Bacteria</taxon>
        <taxon>Pseudomonadati</taxon>
        <taxon>Bacteroidota</taxon>
        <taxon>Cytophagia</taxon>
        <taxon>Cytophagales</taxon>
        <taxon>Cyclobacteriaceae</taxon>
        <taxon>Litoribacter</taxon>
    </lineage>
</organism>